<keyword evidence="3" id="KW-1185">Reference proteome</keyword>
<organism evidence="2 3">
    <name type="scientific">Thalassovita mediterranea</name>
    <dbReference type="NCBI Taxonomy" id="340021"/>
    <lineage>
        <taxon>Bacteria</taxon>
        <taxon>Pseudomonadati</taxon>
        <taxon>Pseudomonadota</taxon>
        <taxon>Alphaproteobacteria</taxon>
        <taxon>Rhodobacterales</taxon>
        <taxon>Roseobacteraceae</taxon>
        <taxon>Thalassovita</taxon>
    </lineage>
</organism>
<dbReference type="InterPro" id="IPR016181">
    <property type="entry name" value="Acyl_CoA_acyltransferase"/>
</dbReference>
<dbReference type="Pfam" id="PF00583">
    <property type="entry name" value="Acetyltransf_1"/>
    <property type="match status" value="1"/>
</dbReference>
<dbReference type="OrthoDB" id="7301318at2"/>
<proteinExistence type="predicted"/>
<dbReference type="Proteomes" id="UP000051681">
    <property type="component" value="Unassembled WGS sequence"/>
</dbReference>
<gene>
    <name evidence="2" type="ORF">TM5383_02500</name>
</gene>
<reference evidence="2 3" key="1">
    <citation type="submission" date="2015-09" db="EMBL/GenBank/DDBJ databases">
        <authorList>
            <consortium name="Swine Surveillance"/>
        </authorList>
    </citation>
    <scope>NUCLEOTIDE SEQUENCE [LARGE SCALE GENOMIC DNA]</scope>
    <source>
        <strain evidence="2 3">CECT 8383</strain>
    </source>
</reference>
<keyword evidence="2" id="KW-0808">Transferase</keyword>
<dbReference type="PROSITE" id="PS51186">
    <property type="entry name" value="GNAT"/>
    <property type="match status" value="1"/>
</dbReference>
<dbReference type="InterPro" id="IPR000182">
    <property type="entry name" value="GNAT_dom"/>
</dbReference>
<dbReference type="CDD" id="cd04301">
    <property type="entry name" value="NAT_SF"/>
    <property type="match status" value="1"/>
</dbReference>
<dbReference type="RefSeq" id="WP_058319333.1">
    <property type="nucleotide sequence ID" value="NZ_CYSF01000012.1"/>
</dbReference>
<name>A0A0P1HE41_9RHOB</name>
<dbReference type="Gene3D" id="3.40.630.30">
    <property type="match status" value="1"/>
</dbReference>
<evidence type="ECO:0000259" key="1">
    <source>
        <dbReference type="PROSITE" id="PS51186"/>
    </source>
</evidence>
<feature type="domain" description="N-acetyltransferase" evidence="1">
    <location>
        <begin position="95"/>
        <end position="249"/>
    </location>
</feature>
<protein>
    <submittedName>
        <fullName evidence="2">Putative acetyltransferase</fullName>
    </submittedName>
</protein>
<dbReference type="STRING" id="340021.TM5383_02500"/>
<accession>A0A0P1HE41</accession>
<evidence type="ECO:0000313" key="3">
    <source>
        <dbReference type="Proteomes" id="UP000051681"/>
    </source>
</evidence>
<dbReference type="GO" id="GO:0016747">
    <property type="term" value="F:acyltransferase activity, transferring groups other than amino-acyl groups"/>
    <property type="evidence" value="ECO:0007669"/>
    <property type="project" value="InterPro"/>
</dbReference>
<dbReference type="EMBL" id="CYSF01000012">
    <property type="protein sequence ID" value="CUH85272.1"/>
    <property type="molecule type" value="Genomic_DNA"/>
</dbReference>
<dbReference type="AlphaFoldDB" id="A0A0P1HE41"/>
<sequence length="249" mass="27083">MTPTPAHALPDAQALYDVTDATWPAATETRQGPWRIRDGQNGGQRASATVAVDTPKTDDIAEAEAAMQALDQPRLFQIRDGDAALDKMLAERGYEIVDPVNLWVAGIEDIATEFPPPVTAFQVWEPLAIQIDIWANGGIGPARIDVMRRANCAKTALLGRLNDSPAGAGFVGIHDQIAMVHALEVVPTQRRQGMAQYLMRLAAFWARDNGARHMSVLCTQANDGANALYRGLGMTLAGQYHYRKHGDDL</sequence>
<evidence type="ECO:0000313" key="2">
    <source>
        <dbReference type="EMBL" id="CUH85272.1"/>
    </source>
</evidence>
<dbReference type="SUPFAM" id="SSF55729">
    <property type="entry name" value="Acyl-CoA N-acyltransferases (Nat)"/>
    <property type="match status" value="1"/>
</dbReference>